<dbReference type="InterPro" id="IPR019812">
    <property type="entry name" value="Hydgase_assmbl_chp_CS"/>
</dbReference>
<evidence type="ECO:0000313" key="2">
    <source>
        <dbReference type="EMBL" id="AMK59274.1"/>
    </source>
</evidence>
<dbReference type="EMBL" id="KU144975">
    <property type="protein sequence ID" value="AMK59274.1"/>
    <property type="molecule type" value="Genomic_DNA"/>
</dbReference>
<accession>A0A126SY90</accession>
<evidence type="ECO:0000256" key="1">
    <source>
        <dbReference type="ARBA" id="ARBA00006018"/>
    </source>
</evidence>
<comment type="similarity">
    <text evidence="1">Belongs to the HupF/HypC family.</text>
</comment>
<dbReference type="Gene3D" id="2.30.30.140">
    <property type="match status" value="1"/>
</dbReference>
<dbReference type="GO" id="GO:1902670">
    <property type="term" value="F:carbon dioxide binding"/>
    <property type="evidence" value="ECO:0007669"/>
    <property type="project" value="TreeGrafter"/>
</dbReference>
<protein>
    <submittedName>
        <fullName evidence="2">HupF</fullName>
    </submittedName>
</protein>
<dbReference type="InterPro" id="IPR001109">
    <property type="entry name" value="Hydrogenase_HupF/HypC"/>
</dbReference>
<dbReference type="PANTHER" id="PTHR35177">
    <property type="entry name" value="HYDROGENASE MATURATION FACTOR HYBG"/>
    <property type="match status" value="1"/>
</dbReference>
<reference evidence="2" key="1">
    <citation type="journal article" date="2016" name="Appl. Environ. Microbiol.">
        <title>Functional Metagenomics of a Biostimulated Petroleum-Contaminated Soil Reveals an Extraordinary Diversity of Extradiol Dioxygenases.</title>
        <authorList>
            <person name="Terron-Gonzalez L."/>
            <person name="Martin-Cabello G."/>
            <person name="Ferrer M."/>
            <person name="Santero E."/>
        </authorList>
    </citation>
    <scope>NUCLEOTIDE SEQUENCE</scope>
</reference>
<dbReference type="Pfam" id="PF01455">
    <property type="entry name" value="HupF_HypC"/>
    <property type="match status" value="1"/>
</dbReference>
<sequence length="107" mass="11156">MCIGLPMRVVAVAAGWAEVEGRGERRRVRTALVGAVAGGDWLLVHLDSAVERLDAARAAQIGAALDLLEAALVGRAFDGTVDFELPSARSAADMARLTGLSLNEGSR</sequence>
<proteinExistence type="inferred from homology"/>
<organism evidence="2">
    <name type="scientific">uncultured bacterium UPO47</name>
    <dbReference type="NCBI Taxonomy" id="1776972"/>
    <lineage>
        <taxon>Bacteria</taxon>
        <taxon>environmental samples</taxon>
    </lineage>
</organism>
<dbReference type="GO" id="GO:0051604">
    <property type="term" value="P:protein maturation"/>
    <property type="evidence" value="ECO:0007669"/>
    <property type="project" value="TreeGrafter"/>
</dbReference>
<dbReference type="PANTHER" id="PTHR35177:SF2">
    <property type="entry name" value="HYDROGENASE MATURATION FACTOR HYBG"/>
    <property type="match status" value="1"/>
</dbReference>
<dbReference type="GO" id="GO:0005506">
    <property type="term" value="F:iron ion binding"/>
    <property type="evidence" value="ECO:0007669"/>
    <property type="project" value="TreeGrafter"/>
</dbReference>
<dbReference type="PRINTS" id="PR00445">
    <property type="entry name" value="HUPFHYPC"/>
</dbReference>
<dbReference type="AlphaFoldDB" id="A0A126SY90"/>
<dbReference type="NCBIfam" id="TIGR00074">
    <property type="entry name" value="hypC_hupF"/>
    <property type="match status" value="1"/>
</dbReference>
<dbReference type="PROSITE" id="PS01097">
    <property type="entry name" value="HUPF_HYPC"/>
    <property type="match status" value="1"/>
</dbReference>
<dbReference type="SUPFAM" id="SSF159127">
    <property type="entry name" value="HupF/HypC-like"/>
    <property type="match status" value="1"/>
</dbReference>
<name>A0A126SY90_9BACT</name>